<evidence type="ECO:0000256" key="3">
    <source>
        <dbReference type="SAM" id="Phobius"/>
    </source>
</evidence>
<dbReference type="Proteomes" id="UP000254230">
    <property type="component" value="Unassembled WGS sequence"/>
</dbReference>
<dbReference type="STRING" id="45072.Lqua_3004"/>
<feature type="coiled-coil region" evidence="1">
    <location>
        <begin position="304"/>
        <end position="335"/>
    </location>
</feature>
<reference evidence="4 5" key="1">
    <citation type="submission" date="2018-06" db="EMBL/GenBank/DDBJ databases">
        <authorList>
            <consortium name="Pathogen Informatics"/>
            <person name="Doyle S."/>
        </authorList>
    </citation>
    <scope>NUCLEOTIDE SEQUENCE [LARGE SCALE GENOMIC DNA]</scope>
    <source>
        <strain evidence="4 5">NCTC12376</strain>
    </source>
</reference>
<evidence type="ECO:0000256" key="2">
    <source>
        <dbReference type="SAM" id="MobiDB-lite"/>
    </source>
</evidence>
<evidence type="ECO:0000256" key="1">
    <source>
        <dbReference type="SAM" id="Coils"/>
    </source>
</evidence>
<evidence type="ECO:0000313" key="5">
    <source>
        <dbReference type="Proteomes" id="UP000254230"/>
    </source>
</evidence>
<dbReference type="EMBL" id="UGOW01000001">
    <property type="protein sequence ID" value="STY17362.1"/>
    <property type="molecule type" value="Genomic_DNA"/>
</dbReference>
<feature type="region of interest" description="Disordered" evidence="2">
    <location>
        <begin position="613"/>
        <end position="636"/>
    </location>
</feature>
<dbReference type="RefSeq" id="WP_115148691.1">
    <property type="nucleotide sequence ID" value="NZ_CAAAIL010000003.1"/>
</dbReference>
<dbReference type="AlphaFoldDB" id="A0A378KS14"/>
<accession>A0A378KS14</accession>
<keyword evidence="3" id="KW-0812">Transmembrane</keyword>
<keyword evidence="3" id="KW-1133">Transmembrane helix</keyword>
<evidence type="ECO:0000313" key="4">
    <source>
        <dbReference type="EMBL" id="STY17362.1"/>
    </source>
</evidence>
<name>A0A378KS14_9GAMM</name>
<protein>
    <submittedName>
        <fullName evidence="4">Dot/Icm T4SS effector</fullName>
    </submittedName>
</protein>
<keyword evidence="1" id="KW-0175">Coiled coil</keyword>
<organism evidence="4 5">
    <name type="scientific">Legionella quateirensis</name>
    <dbReference type="NCBI Taxonomy" id="45072"/>
    <lineage>
        <taxon>Bacteria</taxon>
        <taxon>Pseudomonadati</taxon>
        <taxon>Pseudomonadota</taxon>
        <taxon>Gammaproteobacteria</taxon>
        <taxon>Legionellales</taxon>
        <taxon>Legionellaceae</taxon>
        <taxon>Legionella</taxon>
    </lineage>
</organism>
<keyword evidence="3" id="KW-0472">Membrane</keyword>
<dbReference type="OrthoDB" id="5651451at2"/>
<gene>
    <name evidence="4" type="ORF">NCTC12376_01160</name>
</gene>
<feature type="transmembrane region" description="Helical" evidence="3">
    <location>
        <begin position="738"/>
        <end position="759"/>
    </location>
</feature>
<proteinExistence type="predicted"/>
<sequence>MFTVENSAQGNCMYEAYSISLMYFLRSKNNPQITEAVFNKFGLTDAEKNKLIPLITENRDQKLSEKSIRKIIEPVLATKARALGARQTREDFINRPRTTGLFASAKYGLEFYFRISLRAHPESQFLSSDFTDADYTDAEIYKVANIKTRMLQFARDKSEEVHAKFESEWAKIKATTKPKDVEFRKEMILDQIMAEKTIEFFTSNNYLNLDAYIDRLATNYVWGTEETLLTINRAVQGEHFVRNDRDEVDTYYDTVINLQIRVNGASPTYEYTEQPDLILNNSVNVHWNSLIPEYIFDPVHQVQINADEQKARELQDLYNAEKKRIQAEITALQQNALDRKIAEEIEADDLAVADMIKLMFEKDQQLAEQLQVEEIVAKEELDLATQQDAALAQQIFDEEQQISAQQDLTTEQDAALAQQIFDKEQQSSVQLDLATQKDAVLAQQIFDEEQQNSYQMDPVIQQDADLAQLISDEEQRNSEQMDPVIQQDVDLDQRISDEEQQNSDQLAPVTQQDADLAQLISDEEQRNSEQMDPVIQQDVDLDQRISDEEQQNSDQLAPVTQQDADLAQRILEEEQQNSVQLALETQKDADLALQLALEEVTPADQLVQTANQFTEPSSPVTKPIRQNNPSLSGNNATNSSHLAANKKFESLLNEFGTKIADLDARAINATNARNDTEAASLRRAHAVAQILLEDLVIAKSAYDARPTRENYKEFKNQCFDRIEKSRPVLEQHRGLKQLLGNIVLAVIGLGVVYLAAAVINKAITGNFMFFKTESAKIVDKIKNNVDELEPIQPIPVK</sequence>